<dbReference type="Gene3D" id="1.10.1400.10">
    <property type="match status" value="1"/>
</dbReference>
<evidence type="ECO:0000256" key="1">
    <source>
        <dbReference type="ARBA" id="ARBA00006586"/>
    </source>
</evidence>
<keyword evidence="4" id="KW-0865">Zymogen</keyword>
<dbReference type="PIRSF" id="PIRSF001227">
    <property type="entry name" value="Pen_acylase"/>
    <property type="match status" value="1"/>
</dbReference>
<gene>
    <name evidence="7" type="ORF">HG543_20400</name>
</gene>
<dbReference type="Gene3D" id="2.30.120.10">
    <property type="match status" value="1"/>
</dbReference>
<organism evidence="7 8">
    <name type="scientific">Pyxidicoccus fallax</name>
    <dbReference type="NCBI Taxonomy" id="394095"/>
    <lineage>
        <taxon>Bacteria</taxon>
        <taxon>Pseudomonadati</taxon>
        <taxon>Myxococcota</taxon>
        <taxon>Myxococcia</taxon>
        <taxon>Myxococcales</taxon>
        <taxon>Cystobacterineae</taxon>
        <taxon>Myxococcaceae</taxon>
        <taxon>Pyxidicoccus</taxon>
    </lineage>
</organism>
<sequence length="865" mass="93425">MHSTPPASSPRGVLPVTRRTRWQLSLLAGLTLTVATACGDDDEEPPPPTPTPTTPTYEATIRRTAHGIPHIQAKDMGSLGYGQGYAFAKDHVCILAEQILKVKGERARYFGPGDGQSIAGSDFTYRLLDLPSRARKSFPDQPAELQALLKGYAAGFNRYLSETPAANLPQPCKGADWVQPINETDLLAYHISVGLAASSYQLILAMAAAQPPTAGAGGLGVPPPGSFKFTRPDAQQVGSNGWALGKDKSANGRGMVVANPHFPWEGELKLWESHLTVPGELNVYGVGLMGVPAVLIGFNENVAWTHTFSSGQRMTMYRLPLVKDKPTTYLYEGQERQMTPHKISILVKLPEGSTTNVTRTMYTSHYGPMFVIPRQPGMSDAVAKVGAMEWTQEYAYSFRDANIDNTQLMAQFLGMDKARSLQEFKDVYNRVQGIPWVNTMAADPQGNTWYTDATPTPNLSAEARSAWLAAVAGGDPQIATFAQQQSLVLLDGSKAMNEWQNEAGARSPGIVPFSKVPQLDRTDFVFNANDSYWLANPLQPLTGFSPMHGRESVGQSLRTRMNAKLLMEVREDGASGADGKFTPTELENAILSNRSMSAELLYADVVQRCQGKTTATYNRTNNATIPPTTETVTVNIKPACDALAGWNQRFDVDSVGAVVWREFAGTASGLTHATGSPLYAVPFDPTKPLETPNTLAPASTTGNQDHVLTRLAQATDALNRAGVAVNSRLGDVQYTPRVRGQKIAIHGGTDVDGTANIVGYGSFKSTTDAADFTAPRGSILFNGRTGLTDAGYVINNGSSFIMAMNFTENGPKGRAVLTYSESSDPTSPYFADQTQLFSRKEWRPILFSEAEIAAATAEQMTISGN</sequence>
<dbReference type="InterPro" id="IPR002692">
    <property type="entry name" value="S45"/>
</dbReference>
<keyword evidence="2" id="KW-0732">Signal</keyword>
<accession>A0A848LFF9</accession>
<dbReference type="EMBL" id="JABBJJ010000091">
    <property type="protein sequence ID" value="NMO17204.1"/>
    <property type="molecule type" value="Genomic_DNA"/>
</dbReference>
<evidence type="ECO:0000313" key="8">
    <source>
        <dbReference type="Proteomes" id="UP000518300"/>
    </source>
</evidence>
<dbReference type="SUPFAM" id="SSF56235">
    <property type="entry name" value="N-terminal nucleophile aminohydrolases (Ntn hydrolases)"/>
    <property type="match status" value="1"/>
</dbReference>
<dbReference type="InterPro" id="IPR043146">
    <property type="entry name" value="Penicillin_amidase_N_B-knob"/>
</dbReference>
<evidence type="ECO:0000256" key="3">
    <source>
        <dbReference type="ARBA" id="ARBA00022801"/>
    </source>
</evidence>
<evidence type="ECO:0000256" key="6">
    <source>
        <dbReference type="SAM" id="MobiDB-lite"/>
    </source>
</evidence>
<proteinExistence type="inferred from homology"/>
<feature type="active site" description="Nucleophile" evidence="5">
    <location>
        <position position="239"/>
    </location>
</feature>
<dbReference type="PANTHER" id="PTHR34218">
    <property type="entry name" value="PEPTIDASE S45 PENICILLIN AMIDASE"/>
    <property type="match status" value="1"/>
</dbReference>
<evidence type="ECO:0000313" key="7">
    <source>
        <dbReference type="EMBL" id="NMO17204.1"/>
    </source>
</evidence>
<evidence type="ECO:0000256" key="2">
    <source>
        <dbReference type="ARBA" id="ARBA00022729"/>
    </source>
</evidence>
<feature type="region of interest" description="Disordered" evidence="6">
    <location>
        <begin position="37"/>
        <end position="56"/>
    </location>
</feature>
<reference evidence="7 8" key="1">
    <citation type="submission" date="2020-04" db="EMBL/GenBank/DDBJ databases">
        <title>Draft genome of Pyxidicoccus fallax type strain.</title>
        <authorList>
            <person name="Whitworth D.E."/>
        </authorList>
    </citation>
    <scope>NUCLEOTIDE SEQUENCE [LARGE SCALE GENOMIC DNA]</scope>
    <source>
        <strain evidence="7 8">DSM 14698</strain>
    </source>
</reference>
<comment type="similarity">
    <text evidence="1">Belongs to the peptidase S45 family.</text>
</comment>
<evidence type="ECO:0000256" key="4">
    <source>
        <dbReference type="ARBA" id="ARBA00023145"/>
    </source>
</evidence>
<dbReference type="InterPro" id="IPR014395">
    <property type="entry name" value="Pen/GL7ACA/AHL_acylase"/>
</dbReference>
<name>A0A848LFF9_9BACT</name>
<dbReference type="InterPro" id="IPR043147">
    <property type="entry name" value="Penicillin_amidase_A-knob"/>
</dbReference>
<dbReference type="Pfam" id="PF01804">
    <property type="entry name" value="Penicil_amidase"/>
    <property type="match status" value="1"/>
</dbReference>
<keyword evidence="3" id="KW-0378">Hydrolase</keyword>
<comment type="caution">
    <text evidence="7">The sequence shown here is derived from an EMBL/GenBank/DDBJ whole genome shotgun (WGS) entry which is preliminary data.</text>
</comment>
<keyword evidence="8" id="KW-1185">Reference proteome</keyword>
<dbReference type="GO" id="GO:0017000">
    <property type="term" value="P:antibiotic biosynthetic process"/>
    <property type="evidence" value="ECO:0007669"/>
    <property type="project" value="InterPro"/>
</dbReference>
<dbReference type="Gene3D" id="3.60.20.10">
    <property type="entry name" value="Glutamine Phosphoribosylpyrophosphate, subunit 1, domain 1"/>
    <property type="match status" value="1"/>
</dbReference>
<dbReference type="GO" id="GO:0016811">
    <property type="term" value="F:hydrolase activity, acting on carbon-nitrogen (but not peptide) bonds, in linear amides"/>
    <property type="evidence" value="ECO:0007669"/>
    <property type="project" value="InterPro"/>
</dbReference>
<protein>
    <submittedName>
        <fullName evidence="7">Acylase</fullName>
    </submittedName>
</protein>
<dbReference type="AlphaFoldDB" id="A0A848LFF9"/>
<dbReference type="PANTHER" id="PTHR34218:SF3">
    <property type="entry name" value="ACYL-HOMOSERINE LACTONE ACYLASE PVDQ"/>
    <property type="match status" value="1"/>
</dbReference>
<dbReference type="InterPro" id="IPR029055">
    <property type="entry name" value="Ntn_hydrolases_N"/>
</dbReference>
<dbReference type="Gene3D" id="1.10.439.10">
    <property type="entry name" value="Penicillin Amidohydrolase, domain 1"/>
    <property type="match status" value="1"/>
</dbReference>
<evidence type="ECO:0000256" key="5">
    <source>
        <dbReference type="PIRSR" id="PIRSR001227-1"/>
    </source>
</evidence>
<dbReference type="Proteomes" id="UP000518300">
    <property type="component" value="Unassembled WGS sequence"/>
</dbReference>
<dbReference type="InterPro" id="IPR023343">
    <property type="entry name" value="Penicillin_amidase_dom1"/>
</dbReference>